<gene>
    <name evidence="1" type="ORF">L2E82_29805</name>
</gene>
<keyword evidence="2" id="KW-1185">Reference proteome</keyword>
<protein>
    <submittedName>
        <fullName evidence="1">Uncharacterized protein</fullName>
    </submittedName>
</protein>
<organism evidence="1 2">
    <name type="scientific">Cichorium intybus</name>
    <name type="common">Chicory</name>
    <dbReference type="NCBI Taxonomy" id="13427"/>
    <lineage>
        <taxon>Eukaryota</taxon>
        <taxon>Viridiplantae</taxon>
        <taxon>Streptophyta</taxon>
        <taxon>Embryophyta</taxon>
        <taxon>Tracheophyta</taxon>
        <taxon>Spermatophyta</taxon>
        <taxon>Magnoliopsida</taxon>
        <taxon>eudicotyledons</taxon>
        <taxon>Gunneridae</taxon>
        <taxon>Pentapetalae</taxon>
        <taxon>asterids</taxon>
        <taxon>campanulids</taxon>
        <taxon>Asterales</taxon>
        <taxon>Asteraceae</taxon>
        <taxon>Cichorioideae</taxon>
        <taxon>Cichorieae</taxon>
        <taxon>Cichoriinae</taxon>
        <taxon>Cichorium</taxon>
    </lineage>
</organism>
<evidence type="ECO:0000313" key="2">
    <source>
        <dbReference type="Proteomes" id="UP001055811"/>
    </source>
</evidence>
<reference evidence="2" key="1">
    <citation type="journal article" date="2022" name="Mol. Ecol. Resour.">
        <title>The genomes of chicory, endive, great burdock and yacon provide insights into Asteraceae palaeo-polyploidization history and plant inulin production.</title>
        <authorList>
            <person name="Fan W."/>
            <person name="Wang S."/>
            <person name="Wang H."/>
            <person name="Wang A."/>
            <person name="Jiang F."/>
            <person name="Liu H."/>
            <person name="Zhao H."/>
            <person name="Xu D."/>
            <person name="Zhang Y."/>
        </authorList>
    </citation>
    <scope>NUCLEOTIDE SEQUENCE [LARGE SCALE GENOMIC DNA]</scope>
    <source>
        <strain evidence="2">cv. Punajuju</strain>
    </source>
</reference>
<name>A0ACB9CYV8_CICIN</name>
<sequence length="78" mass="9072">MSSLWTLEEFKNAIAEDITTPTVSDVNLKEITSYSRWDHFKPYFKIDKKTGTIFAVSYLNSLDLFFLEYITFSVPGYS</sequence>
<proteinExistence type="predicted"/>
<dbReference type="EMBL" id="CM042013">
    <property type="protein sequence ID" value="KAI3739401.1"/>
    <property type="molecule type" value="Genomic_DNA"/>
</dbReference>
<evidence type="ECO:0000313" key="1">
    <source>
        <dbReference type="EMBL" id="KAI3739401.1"/>
    </source>
</evidence>
<comment type="caution">
    <text evidence="1">The sequence shown here is derived from an EMBL/GenBank/DDBJ whole genome shotgun (WGS) entry which is preliminary data.</text>
</comment>
<reference evidence="1 2" key="2">
    <citation type="journal article" date="2022" name="Mol. Ecol. Resour.">
        <title>The genomes of chicory, endive, great burdock and yacon provide insights into Asteraceae paleo-polyploidization history and plant inulin production.</title>
        <authorList>
            <person name="Fan W."/>
            <person name="Wang S."/>
            <person name="Wang H."/>
            <person name="Wang A."/>
            <person name="Jiang F."/>
            <person name="Liu H."/>
            <person name="Zhao H."/>
            <person name="Xu D."/>
            <person name="Zhang Y."/>
        </authorList>
    </citation>
    <scope>NUCLEOTIDE SEQUENCE [LARGE SCALE GENOMIC DNA]</scope>
    <source>
        <strain evidence="2">cv. Punajuju</strain>
        <tissue evidence="1">Leaves</tissue>
    </source>
</reference>
<accession>A0ACB9CYV8</accession>
<dbReference type="Proteomes" id="UP001055811">
    <property type="component" value="Linkage Group LG05"/>
</dbReference>